<evidence type="ECO:0000256" key="1">
    <source>
        <dbReference type="SAM" id="Phobius"/>
    </source>
</evidence>
<gene>
    <name evidence="2" type="ORF">ACFFH4_02595</name>
</gene>
<keyword evidence="3" id="KW-1185">Reference proteome</keyword>
<keyword evidence="1" id="KW-0812">Transmembrane</keyword>
<evidence type="ECO:0000313" key="3">
    <source>
        <dbReference type="Proteomes" id="UP001589833"/>
    </source>
</evidence>
<evidence type="ECO:0000313" key="2">
    <source>
        <dbReference type="EMBL" id="MFC0557943.1"/>
    </source>
</evidence>
<dbReference type="InterPro" id="IPR021338">
    <property type="entry name" value="DUF2953"/>
</dbReference>
<keyword evidence="1" id="KW-0472">Membrane</keyword>
<comment type="caution">
    <text evidence="2">The sequence shown here is derived from an EMBL/GenBank/DDBJ whole genome shotgun (WGS) entry which is preliminary data.</text>
</comment>
<dbReference type="EMBL" id="JBHLTR010000003">
    <property type="protein sequence ID" value="MFC0557943.1"/>
    <property type="molecule type" value="Genomic_DNA"/>
</dbReference>
<protein>
    <submittedName>
        <fullName evidence="2">DUF2953 domain-containing protein</fullName>
    </submittedName>
</protein>
<sequence>MVWTIVIVGIILLFIVIAITKVKVDCQYRHNQDDDLLEVKVTVWKMRVYTFSAPIIKIDPDSAAVIVEEEQEIAGIDSKKKFPITPHLILEDLRWLRDLFKHVVGLHKIIKRFLKKVSVNKFTWHTDIGVGDAAHTAQLAGAVWTLKGSIIGLIGNTMRIKLMPKLSINPHFQAVVSHTYLSCIFSFRIGHAIVAGLMLLKHWRRRPKMERPSSSVENNM</sequence>
<dbReference type="RefSeq" id="WP_273843539.1">
    <property type="nucleotide sequence ID" value="NZ_JAQQWT010000006.1"/>
</dbReference>
<dbReference type="Proteomes" id="UP001589833">
    <property type="component" value="Unassembled WGS sequence"/>
</dbReference>
<feature type="transmembrane region" description="Helical" evidence="1">
    <location>
        <begin position="179"/>
        <end position="200"/>
    </location>
</feature>
<proteinExistence type="predicted"/>
<keyword evidence="1" id="KW-1133">Transmembrane helix</keyword>
<dbReference type="Pfam" id="PF11167">
    <property type="entry name" value="DUF2953"/>
    <property type="match status" value="1"/>
</dbReference>
<name>A0ABV6NCT3_9BACI</name>
<organism evidence="2 3">
    <name type="scientific">Halalkalibacter alkalisediminis</name>
    <dbReference type="NCBI Taxonomy" id="935616"/>
    <lineage>
        <taxon>Bacteria</taxon>
        <taxon>Bacillati</taxon>
        <taxon>Bacillota</taxon>
        <taxon>Bacilli</taxon>
        <taxon>Bacillales</taxon>
        <taxon>Bacillaceae</taxon>
        <taxon>Halalkalibacter</taxon>
    </lineage>
</organism>
<accession>A0ABV6NCT3</accession>
<reference evidence="2 3" key="1">
    <citation type="submission" date="2024-09" db="EMBL/GenBank/DDBJ databases">
        <authorList>
            <person name="Sun Q."/>
            <person name="Mori K."/>
        </authorList>
    </citation>
    <scope>NUCLEOTIDE SEQUENCE [LARGE SCALE GENOMIC DNA]</scope>
    <source>
        <strain evidence="2 3">NCAIM B.02301</strain>
    </source>
</reference>